<evidence type="ECO:0000313" key="8">
    <source>
        <dbReference type="Proteomes" id="UP000219042"/>
    </source>
</evidence>
<organism evidence="7 8">
    <name type="scientific">Acinetobacter puyangensis</name>
    <dbReference type="NCBI Taxonomy" id="1096779"/>
    <lineage>
        <taxon>Bacteria</taxon>
        <taxon>Pseudomonadati</taxon>
        <taxon>Pseudomonadota</taxon>
        <taxon>Gammaproteobacteria</taxon>
        <taxon>Moraxellales</taxon>
        <taxon>Moraxellaceae</taxon>
        <taxon>Acinetobacter</taxon>
    </lineage>
</organism>
<keyword evidence="8" id="KW-1185">Reference proteome</keyword>
<feature type="domain" description="Chorismate-utilising enzyme C-terminal" evidence="6">
    <location>
        <begin position="133"/>
        <end position="389"/>
    </location>
</feature>
<comment type="catalytic activity">
    <reaction evidence="1">
        <text>chorismate = isochorismate</text>
        <dbReference type="Rhea" id="RHEA:18985"/>
        <dbReference type="ChEBI" id="CHEBI:29748"/>
        <dbReference type="ChEBI" id="CHEBI:29780"/>
        <dbReference type="EC" id="5.4.4.2"/>
    </reaction>
</comment>
<dbReference type="SUPFAM" id="SSF56322">
    <property type="entry name" value="ADC synthase"/>
    <property type="match status" value="1"/>
</dbReference>
<dbReference type="PANTHER" id="PTHR42839">
    <property type="entry name" value="ISOCHORISMATE SYNTHASE ENTC"/>
    <property type="match status" value="1"/>
</dbReference>
<dbReference type="Proteomes" id="UP000219042">
    <property type="component" value="Unassembled WGS sequence"/>
</dbReference>
<dbReference type="Gene3D" id="3.60.120.10">
    <property type="entry name" value="Anthranilate synthase"/>
    <property type="match status" value="1"/>
</dbReference>
<dbReference type="EC" id="5.4.4.2" evidence="3"/>
<comment type="similarity">
    <text evidence="2">Belongs to the isochorismate synthase family.</text>
</comment>
<evidence type="ECO:0000256" key="5">
    <source>
        <dbReference type="ARBA" id="ARBA00041564"/>
    </source>
</evidence>
<dbReference type="Pfam" id="PF00425">
    <property type="entry name" value="Chorismate_bind"/>
    <property type="match status" value="1"/>
</dbReference>
<dbReference type="GO" id="GO:0008909">
    <property type="term" value="F:isochorismate synthase activity"/>
    <property type="evidence" value="ECO:0007669"/>
    <property type="project" value="UniProtKB-EC"/>
</dbReference>
<dbReference type="InterPro" id="IPR015890">
    <property type="entry name" value="Chorismate_C"/>
</dbReference>
<keyword evidence="4" id="KW-0413">Isomerase</keyword>
<dbReference type="RefSeq" id="WP_171294068.1">
    <property type="nucleotide sequence ID" value="NZ_BAABHT010000004.1"/>
</dbReference>
<name>A0A240ECE8_9GAMM</name>
<dbReference type="GO" id="GO:0009697">
    <property type="term" value="P:salicylic acid biosynthetic process"/>
    <property type="evidence" value="ECO:0007669"/>
    <property type="project" value="TreeGrafter"/>
</dbReference>
<evidence type="ECO:0000256" key="1">
    <source>
        <dbReference type="ARBA" id="ARBA00000799"/>
    </source>
</evidence>
<dbReference type="EMBL" id="OANT01000011">
    <property type="protein sequence ID" value="SNX46388.1"/>
    <property type="molecule type" value="Genomic_DNA"/>
</dbReference>
<proteinExistence type="inferred from homology"/>
<evidence type="ECO:0000256" key="2">
    <source>
        <dbReference type="ARBA" id="ARBA00005297"/>
    </source>
</evidence>
<protein>
    <recommendedName>
        <fullName evidence="3">isochorismate synthase</fullName>
        <ecNumber evidence="3">5.4.4.2</ecNumber>
    </recommendedName>
    <alternativeName>
        <fullName evidence="5">Isochorismate mutase</fullName>
    </alternativeName>
</protein>
<evidence type="ECO:0000256" key="3">
    <source>
        <dbReference type="ARBA" id="ARBA00012824"/>
    </source>
</evidence>
<dbReference type="PANTHER" id="PTHR42839:SF2">
    <property type="entry name" value="ISOCHORISMATE SYNTHASE ENTC"/>
    <property type="match status" value="1"/>
</dbReference>
<dbReference type="InterPro" id="IPR005801">
    <property type="entry name" value="ADC_synthase"/>
</dbReference>
<dbReference type="NCBIfam" id="TIGR00543">
    <property type="entry name" value="isochor_syn"/>
    <property type="match status" value="1"/>
</dbReference>
<dbReference type="InterPro" id="IPR004561">
    <property type="entry name" value="IsoChor_synthase"/>
</dbReference>
<reference evidence="8" key="1">
    <citation type="submission" date="2016-09" db="EMBL/GenBank/DDBJ databases">
        <authorList>
            <person name="Varghese N."/>
            <person name="Submissions S."/>
        </authorList>
    </citation>
    <scope>NUCLEOTIDE SEQUENCE [LARGE SCALE GENOMIC DNA]</scope>
    <source>
        <strain evidence="8">ANC 4466</strain>
    </source>
</reference>
<evidence type="ECO:0000313" key="7">
    <source>
        <dbReference type="EMBL" id="SNX46388.1"/>
    </source>
</evidence>
<gene>
    <name evidence="7" type="ORF">SAMN05421731_11137</name>
</gene>
<evidence type="ECO:0000256" key="4">
    <source>
        <dbReference type="ARBA" id="ARBA00023235"/>
    </source>
</evidence>
<accession>A0A240ECE8</accession>
<evidence type="ECO:0000259" key="6">
    <source>
        <dbReference type="Pfam" id="PF00425"/>
    </source>
</evidence>
<sequence>MSIQQPWFKNALHIKKQNLFESDQAGFVFAAPTGTISSKKIYKNIDFLNHPELTFQQQLTQWLTQSKLLLQQEISASNNHDLIIVGGLPFDARDLPELSIAEASNTHVSNQARSCQFNAKQTGVKAKLIPAAQIYTEGVSQLVDLIHEKKLKKAVLARAMDLSLDERIDVVDVFCHLLDTNPEGYTFALSQQPQKQGWFMGASPELLIAKQNEQIFSHPVAGTLARHPDQAIDNARAAELLASAKDQHEHAMVIEAIADQLTPFCKTLHIPKQPALLQTQTLWHLATKIQGTVKDPDLHIFDLVSILHPTPAVCGEPAQLARELIASLEPFHRSLFAGAIGWSDAQGNGAWSVTVRCGRIFEQQIRLYAGAGIVSASKPELELNETAAKFQTMLNALGLKAEQLIYI</sequence>
<dbReference type="AlphaFoldDB" id="A0A240ECE8"/>